<dbReference type="GeneID" id="77475461"/>
<evidence type="ECO:0008006" key="4">
    <source>
        <dbReference type="Google" id="ProtNLM"/>
    </source>
</evidence>
<organism evidence="2 3">
    <name type="scientific">Microbacterium algeriense</name>
    <dbReference type="NCBI Taxonomy" id="2615184"/>
    <lineage>
        <taxon>Bacteria</taxon>
        <taxon>Bacillati</taxon>
        <taxon>Actinomycetota</taxon>
        <taxon>Actinomycetes</taxon>
        <taxon>Micrococcales</taxon>
        <taxon>Microbacteriaceae</taxon>
        <taxon>Microbacterium</taxon>
    </lineage>
</organism>
<protein>
    <recommendedName>
        <fullName evidence="4">DUF4352 domain-containing protein</fullName>
    </recommendedName>
</protein>
<dbReference type="EMBL" id="WAAO01000001">
    <property type="protein sequence ID" value="KAB1866857.1"/>
    <property type="molecule type" value="Genomic_DNA"/>
</dbReference>
<keyword evidence="1" id="KW-0732">Signal</keyword>
<dbReference type="Proteomes" id="UP000478836">
    <property type="component" value="Unassembled WGS sequence"/>
</dbReference>
<accession>A0ABQ6V9U5</accession>
<gene>
    <name evidence="2" type="ORF">F6A08_03325</name>
</gene>
<dbReference type="RefSeq" id="WP_151458611.1">
    <property type="nucleotide sequence ID" value="NZ_CBDRDJ010000002.1"/>
</dbReference>
<proteinExistence type="predicted"/>
<evidence type="ECO:0000256" key="1">
    <source>
        <dbReference type="ARBA" id="ARBA00022729"/>
    </source>
</evidence>
<dbReference type="InterPro" id="IPR029050">
    <property type="entry name" value="Immunoprotect_excell_Ig-like"/>
</dbReference>
<dbReference type="Gene3D" id="2.60.40.1240">
    <property type="match status" value="1"/>
</dbReference>
<name>A0ABQ6V9U5_9MICO</name>
<keyword evidence="3" id="KW-1185">Reference proteome</keyword>
<evidence type="ECO:0000313" key="3">
    <source>
        <dbReference type="Proteomes" id="UP000478836"/>
    </source>
</evidence>
<sequence length="230" mass="23965">MTTTPPEGSRPGSDADVAAANAGARAKVLGWARRSIDLIPTSWLLTGAGAVLLAGTALFGGLEAAAVDPTPEASVGETFAGSDLEMTVVGVELRDERGMAGLYPDEEEQERLLVVTVDVVNTFPAPRSSVSGNKTSAVVDGIRIDGLEEKAAVSRADDGTSSPVLQPDVPARLLLAWIVGPEDFHDGEEISLTLPDSTHYVGKSVVRGDFWDDVRVGATLTTTIEEVAAP</sequence>
<evidence type="ECO:0000313" key="2">
    <source>
        <dbReference type="EMBL" id="KAB1866857.1"/>
    </source>
</evidence>
<comment type="caution">
    <text evidence="2">The sequence shown here is derived from an EMBL/GenBank/DDBJ whole genome shotgun (WGS) entry which is preliminary data.</text>
</comment>
<reference evidence="3" key="1">
    <citation type="submission" date="2019-09" db="EMBL/GenBank/DDBJ databases">
        <title>Whole genome sequencing of Microbacterium maritypicum.</title>
        <authorList>
            <person name="Lenchi N."/>
        </authorList>
    </citation>
    <scope>NUCLEOTIDE SEQUENCE [LARGE SCALE GENOMIC DNA]</scope>
    <source>
        <strain evidence="3">G1</strain>
    </source>
</reference>